<proteinExistence type="predicted"/>
<dbReference type="InterPro" id="IPR058593">
    <property type="entry name" value="ARB_07466-like_C"/>
</dbReference>
<evidence type="ECO:0000259" key="1">
    <source>
        <dbReference type="Pfam" id="PF26571"/>
    </source>
</evidence>
<gene>
    <name evidence="2" type="ORF">SAMN05421810_1203</name>
</gene>
<organism evidence="2 3">
    <name type="scientific">Amycolatopsis arida</name>
    <dbReference type="NCBI Taxonomy" id="587909"/>
    <lineage>
        <taxon>Bacteria</taxon>
        <taxon>Bacillati</taxon>
        <taxon>Actinomycetota</taxon>
        <taxon>Actinomycetes</taxon>
        <taxon>Pseudonocardiales</taxon>
        <taxon>Pseudonocardiaceae</taxon>
        <taxon>Amycolatopsis</taxon>
    </lineage>
</organism>
<reference evidence="3" key="1">
    <citation type="submission" date="2016-10" db="EMBL/GenBank/DDBJ databases">
        <authorList>
            <person name="Varghese N."/>
            <person name="Submissions S."/>
        </authorList>
    </citation>
    <scope>NUCLEOTIDE SEQUENCE [LARGE SCALE GENOMIC DNA]</scope>
    <source>
        <strain evidence="3">CGMCC 4.5579</strain>
    </source>
</reference>
<dbReference type="AlphaFoldDB" id="A0A1I6B2C1"/>
<protein>
    <recommendedName>
        <fullName evidence="1">ARB-07466-like C-terminal domain-containing protein</fullName>
    </recommendedName>
</protein>
<evidence type="ECO:0000313" key="3">
    <source>
        <dbReference type="Proteomes" id="UP000198727"/>
    </source>
</evidence>
<dbReference type="STRING" id="587909.SAMN05421810_1203"/>
<feature type="domain" description="ARB-07466-like C-terminal" evidence="1">
    <location>
        <begin position="5"/>
        <end position="50"/>
    </location>
</feature>
<accession>A0A1I6B2C1</accession>
<dbReference type="Proteomes" id="UP000198727">
    <property type="component" value="Unassembled WGS sequence"/>
</dbReference>
<keyword evidence="3" id="KW-1185">Reference proteome</keyword>
<evidence type="ECO:0000313" key="2">
    <source>
        <dbReference type="EMBL" id="SFQ75056.1"/>
    </source>
</evidence>
<dbReference type="EMBL" id="FOWW01000020">
    <property type="protein sequence ID" value="SFQ75056.1"/>
    <property type="molecule type" value="Genomic_DNA"/>
</dbReference>
<dbReference type="Pfam" id="PF26571">
    <property type="entry name" value="VldE"/>
    <property type="match status" value="1"/>
</dbReference>
<sequence>MFTPHNQKAVTEGWAITSWLIAHQAIFGVRYLIWQGQYWSAEEPSWVPYRSSAYGCPNPANLTGCHYDHIHVSMY</sequence>
<name>A0A1I6B2C1_9PSEU</name>